<feature type="signal peptide" evidence="1">
    <location>
        <begin position="1"/>
        <end position="17"/>
    </location>
</feature>
<dbReference type="Proteomes" id="UP001168972">
    <property type="component" value="Unassembled WGS sequence"/>
</dbReference>
<gene>
    <name evidence="2" type="ORF">PV327_008535</name>
</gene>
<proteinExistence type="predicted"/>
<name>A0AA39F3D6_MICHY</name>
<protein>
    <submittedName>
        <fullName evidence="2">Uncharacterized protein</fullName>
    </submittedName>
</protein>
<keyword evidence="1" id="KW-0732">Signal</keyword>
<reference evidence="2" key="1">
    <citation type="journal article" date="2023" name="bioRxiv">
        <title>Scaffold-level genome assemblies of two parasitoid biocontrol wasps reveal the parthenogenesis mechanism and an associated novel virus.</title>
        <authorList>
            <person name="Inwood S."/>
            <person name="Skelly J."/>
            <person name="Guhlin J."/>
            <person name="Harrop T."/>
            <person name="Goldson S."/>
            <person name="Dearden P."/>
        </authorList>
    </citation>
    <scope>NUCLEOTIDE SEQUENCE</scope>
    <source>
        <strain evidence="2">Lincoln</strain>
        <tissue evidence="2">Whole body</tissue>
    </source>
</reference>
<dbReference type="AlphaFoldDB" id="A0AA39F3D6"/>
<evidence type="ECO:0000256" key="1">
    <source>
        <dbReference type="SAM" id="SignalP"/>
    </source>
</evidence>
<organism evidence="2 3">
    <name type="scientific">Microctonus hyperodae</name>
    <name type="common">Parasitoid wasp</name>
    <dbReference type="NCBI Taxonomy" id="165561"/>
    <lineage>
        <taxon>Eukaryota</taxon>
        <taxon>Metazoa</taxon>
        <taxon>Ecdysozoa</taxon>
        <taxon>Arthropoda</taxon>
        <taxon>Hexapoda</taxon>
        <taxon>Insecta</taxon>
        <taxon>Pterygota</taxon>
        <taxon>Neoptera</taxon>
        <taxon>Endopterygota</taxon>
        <taxon>Hymenoptera</taxon>
        <taxon>Apocrita</taxon>
        <taxon>Ichneumonoidea</taxon>
        <taxon>Braconidae</taxon>
        <taxon>Euphorinae</taxon>
        <taxon>Microctonus</taxon>
    </lineage>
</organism>
<dbReference type="EMBL" id="JAQQBR010001834">
    <property type="protein sequence ID" value="KAK0162178.1"/>
    <property type="molecule type" value="Genomic_DNA"/>
</dbReference>
<comment type="caution">
    <text evidence="2">The sequence shown here is derived from an EMBL/GenBank/DDBJ whole genome shotgun (WGS) entry which is preliminary data.</text>
</comment>
<keyword evidence="3" id="KW-1185">Reference proteome</keyword>
<evidence type="ECO:0000313" key="2">
    <source>
        <dbReference type="EMBL" id="KAK0162178.1"/>
    </source>
</evidence>
<sequence length="112" mass="12947">MIKYLALMAVTFVLVLSQRPPYAGSGNRYPAVLPQYITSEQHQNTISSINNRININEENTSSESSFSIDLPIEAGGDINLINKIKTWPRENWPFWYLNWRQLDEHRGKSSTY</sequence>
<accession>A0AA39F3D6</accession>
<reference evidence="2" key="2">
    <citation type="submission" date="2023-03" db="EMBL/GenBank/DDBJ databases">
        <authorList>
            <person name="Inwood S.N."/>
            <person name="Skelly J.G."/>
            <person name="Guhlin J."/>
            <person name="Harrop T.W.R."/>
            <person name="Goldson S.G."/>
            <person name="Dearden P.K."/>
        </authorList>
    </citation>
    <scope>NUCLEOTIDE SEQUENCE</scope>
    <source>
        <strain evidence="2">Lincoln</strain>
        <tissue evidence="2">Whole body</tissue>
    </source>
</reference>
<feature type="chain" id="PRO_5041306310" evidence="1">
    <location>
        <begin position="18"/>
        <end position="112"/>
    </location>
</feature>
<evidence type="ECO:0000313" key="3">
    <source>
        <dbReference type="Proteomes" id="UP001168972"/>
    </source>
</evidence>